<dbReference type="Proteomes" id="UP000046947">
    <property type="component" value="Unassembled WGS sequence"/>
</dbReference>
<gene>
    <name evidence="2" type="ORF">ERS007688_03005</name>
</gene>
<name>A0A654TQZ4_MYCTX</name>
<reference evidence="2 3" key="1">
    <citation type="submission" date="2015-03" db="EMBL/GenBank/DDBJ databases">
        <authorList>
            <consortium name="Pathogen Informatics"/>
        </authorList>
    </citation>
    <scope>NUCLEOTIDE SEQUENCE [LARGE SCALE GENOMIC DNA]</scope>
    <source>
        <strain evidence="2 3">H09601792</strain>
    </source>
</reference>
<sequence length="106" mass="11090">MCTSSVFAGGTRSSRPRNSRDSDSPNAPGLDAMIWPNFTYVGPRSAKVCGSSLITFCCQGPFRGSLPMNRTAVRVTCQPVAATRAASTGSGTRSSLATSRCVVEPI</sequence>
<evidence type="ECO:0000256" key="1">
    <source>
        <dbReference type="SAM" id="MobiDB-lite"/>
    </source>
</evidence>
<feature type="region of interest" description="Disordered" evidence="1">
    <location>
        <begin position="1"/>
        <end position="29"/>
    </location>
</feature>
<proteinExistence type="predicted"/>
<accession>A0A654TQZ4</accession>
<dbReference type="AlphaFoldDB" id="A0A654TQZ4"/>
<evidence type="ECO:0000313" key="3">
    <source>
        <dbReference type="Proteomes" id="UP000046947"/>
    </source>
</evidence>
<dbReference type="EMBL" id="CFOH01000585">
    <property type="protein sequence ID" value="CFE61973.1"/>
    <property type="molecule type" value="Genomic_DNA"/>
</dbReference>
<evidence type="ECO:0000313" key="2">
    <source>
        <dbReference type="EMBL" id="CFE61973.1"/>
    </source>
</evidence>
<protein>
    <submittedName>
        <fullName evidence="2">Uncharacterized protein</fullName>
    </submittedName>
</protein>
<organism evidence="2 3">
    <name type="scientific">Mycobacterium tuberculosis</name>
    <dbReference type="NCBI Taxonomy" id="1773"/>
    <lineage>
        <taxon>Bacteria</taxon>
        <taxon>Bacillati</taxon>
        <taxon>Actinomycetota</taxon>
        <taxon>Actinomycetes</taxon>
        <taxon>Mycobacteriales</taxon>
        <taxon>Mycobacteriaceae</taxon>
        <taxon>Mycobacterium</taxon>
        <taxon>Mycobacterium tuberculosis complex</taxon>
    </lineage>
</organism>